<proteinExistence type="predicted"/>
<accession>A0ACC7NX13</accession>
<dbReference type="Proteomes" id="UP001631969">
    <property type="component" value="Unassembled WGS sequence"/>
</dbReference>
<evidence type="ECO:0000313" key="2">
    <source>
        <dbReference type="Proteomes" id="UP001631969"/>
    </source>
</evidence>
<gene>
    <name evidence="1" type="ORF">ACI1P1_09900</name>
</gene>
<protein>
    <submittedName>
        <fullName evidence="1">Uncharacterized protein</fullName>
    </submittedName>
</protein>
<keyword evidence="2" id="KW-1185">Reference proteome</keyword>
<reference evidence="1" key="1">
    <citation type="submission" date="2024-12" db="EMBL/GenBank/DDBJ databases">
        <authorList>
            <person name="Wu N."/>
        </authorList>
    </citation>
    <scope>NUCLEOTIDE SEQUENCE</scope>
    <source>
        <strain evidence="1">P15</strain>
    </source>
</reference>
<evidence type="ECO:0000313" key="1">
    <source>
        <dbReference type="EMBL" id="MFM9328600.1"/>
    </source>
</evidence>
<sequence length="308" mass="34793">MKLAREDFQAIQNWFYRNARPLDLARWQYHFENGGQAAVLAALAAYQNEDGGFGHALEADSWNPNSSPIQTATAAEILLELHIEDRGHPVIQGILRFLDGGAEKDGNTWRNVIATNNEYPHAPWWNTASDSTARSRFNPTAILAGFILQYADRNSLLYASGVRTAKELEELFLQEMDLEMHPLKCVVTLLEYIFLAGLQEQFAYDEMKAAAARRITALLERDAGDWSGYACKPSAFIHCPAGLGYADNAAIVEKELDYVLANRNPEGIWSLNWSWAGYEREFAVSENWWKAEIALEKLLFLRAFGRLD</sequence>
<organism evidence="1 2">
    <name type="scientific">Paenibacillus mesotrionivorans</name>
    <dbReference type="NCBI Taxonomy" id="3160968"/>
    <lineage>
        <taxon>Bacteria</taxon>
        <taxon>Bacillati</taxon>
        <taxon>Bacillota</taxon>
        <taxon>Bacilli</taxon>
        <taxon>Bacillales</taxon>
        <taxon>Paenibacillaceae</taxon>
        <taxon>Paenibacillus</taxon>
    </lineage>
</organism>
<dbReference type="EMBL" id="JBJURJ010000005">
    <property type="protein sequence ID" value="MFM9328600.1"/>
    <property type="molecule type" value="Genomic_DNA"/>
</dbReference>
<comment type="caution">
    <text evidence="1">The sequence shown here is derived from an EMBL/GenBank/DDBJ whole genome shotgun (WGS) entry which is preliminary data.</text>
</comment>
<name>A0ACC7NX13_9BACL</name>